<sequence>MKHIKSEDIPLAGNELHESSVDTLPSTSISPSDLKSSSNYLGLMIDPVLEEPPTKKQRLNSLEDANIQIPLPLVKIDQSALVKNPLAEFVFNSATTKFYVSRYWDHVLLKPQPQPLSKVTPDPSTNAHINSLAATVPSNDSTPTLSLVTPTSSDSDVALLSVKRELLVPVLTKKSHQPSMKPMHIGMKVTPRIKEVCATSVHEVILVPLHTAMGIVIKSFTITEDFDIFLPIHMTCDNDILPLWPFEVSVSETSESAIERLQTYAATTTTVPSDELARQTQQMDKAICNTQIGVGKSLHSSGGLNKAYIIKTNRYGNR</sequence>
<gene>
    <name evidence="2" type="ORF">CY34DRAFT_110587</name>
</gene>
<evidence type="ECO:0000256" key="1">
    <source>
        <dbReference type="SAM" id="MobiDB-lite"/>
    </source>
</evidence>
<feature type="compositionally biased region" description="Polar residues" evidence="1">
    <location>
        <begin position="21"/>
        <end position="33"/>
    </location>
</feature>
<feature type="region of interest" description="Disordered" evidence="1">
    <location>
        <begin position="1"/>
        <end position="33"/>
    </location>
</feature>
<keyword evidence="3" id="KW-1185">Reference proteome</keyword>
<accession>A0A0D0AH80</accession>
<dbReference type="HOGENOM" id="CLU_874861_0_0_1"/>
<dbReference type="AlphaFoldDB" id="A0A0D0AH80"/>
<reference evidence="3" key="2">
    <citation type="submission" date="2015-01" db="EMBL/GenBank/DDBJ databases">
        <title>Evolutionary Origins and Diversification of the Mycorrhizal Mutualists.</title>
        <authorList>
            <consortium name="DOE Joint Genome Institute"/>
            <consortium name="Mycorrhizal Genomics Consortium"/>
            <person name="Kohler A."/>
            <person name="Kuo A."/>
            <person name="Nagy L.G."/>
            <person name="Floudas D."/>
            <person name="Copeland A."/>
            <person name="Barry K.W."/>
            <person name="Cichocki N."/>
            <person name="Veneault-Fourrey C."/>
            <person name="LaButti K."/>
            <person name="Lindquist E.A."/>
            <person name="Lipzen A."/>
            <person name="Lundell T."/>
            <person name="Morin E."/>
            <person name="Murat C."/>
            <person name="Riley R."/>
            <person name="Ohm R."/>
            <person name="Sun H."/>
            <person name="Tunlid A."/>
            <person name="Henrissat B."/>
            <person name="Grigoriev I.V."/>
            <person name="Hibbett D.S."/>
            <person name="Martin F."/>
        </authorList>
    </citation>
    <scope>NUCLEOTIDE SEQUENCE [LARGE SCALE GENOMIC DNA]</scope>
    <source>
        <strain evidence="3">UH-Slu-Lm8-n1</strain>
    </source>
</reference>
<evidence type="ECO:0000313" key="2">
    <source>
        <dbReference type="EMBL" id="KIK33612.1"/>
    </source>
</evidence>
<evidence type="ECO:0000313" key="3">
    <source>
        <dbReference type="Proteomes" id="UP000054485"/>
    </source>
</evidence>
<reference evidence="2 3" key="1">
    <citation type="submission" date="2014-04" db="EMBL/GenBank/DDBJ databases">
        <authorList>
            <consortium name="DOE Joint Genome Institute"/>
            <person name="Kuo A."/>
            <person name="Ruytinx J."/>
            <person name="Rineau F."/>
            <person name="Colpaert J."/>
            <person name="Kohler A."/>
            <person name="Nagy L.G."/>
            <person name="Floudas D."/>
            <person name="Copeland A."/>
            <person name="Barry K.W."/>
            <person name="Cichocki N."/>
            <person name="Veneault-Fourrey C."/>
            <person name="LaButti K."/>
            <person name="Lindquist E.A."/>
            <person name="Lipzen A."/>
            <person name="Lundell T."/>
            <person name="Morin E."/>
            <person name="Murat C."/>
            <person name="Sun H."/>
            <person name="Tunlid A."/>
            <person name="Henrissat B."/>
            <person name="Grigoriev I.V."/>
            <person name="Hibbett D.S."/>
            <person name="Martin F."/>
            <person name="Nordberg H.P."/>
            <person name="Cantor M.N."/>
            <person name="Hua S.X."/>
        </authorList>
    </citation>
    <scope>NUCLEOTIDE SEQUENCE [LARGE SCALE GENOMIC DNA]</scope>
    <source>
        <strain evidence="2 3">UH-Slu-Lm8-n1</strain>
    </source>
</reference>
<dbReference type="Proteomes" id="UP000054485">
    <property type="component" value="Unassembled WGS sequence"/>
</dbReference>
<protein>
    <submittedName>
        <fullName evidence="2">Uncharacterized protein</fullName>
    </submittedName>
</protein>
<name>A0A0D0AH80_9AGAM</name>
<dbReference type="OrthoDB" id="2677371at2759"/>
<proteinExistence type="predicted"/>
<organism evidence="2 3">
    <name type="scientific">Suillus luteus UH-Slu-Lm8-n1</name>
    <dbReference type="NCBI Taxonomy" id="930992"/>
    <lineage>
        <taxon>Eukaryota</taxon>
        <taxon>Fungi</taxon>
        <taxon>Dikarya</taxon>
        <taxon>Basidiomycota</taxon>
        <taxon>Agaricomycotina</taxon>
        <taxon>Agaricomycetes</taxon>
        <taxon>Agaricomycetidae</taxon>
        <taxon>Boletales</taxon>
        <taxon>Suillineae</taxon>
        <taxon>Suillaceae</taxon>
        <taxon>Suillus</taxon>
    </lineage>
</organism>
<dbReference type="EMBL" id="KN835905">
    <property type="protein sequence ID" value="KIK33612.1"/>
    <property type="molecule type" value="Genomic_DNA"/>
</dbReference>
<dbReference type="InParanoid" id="A0A0D0AH80"/>